<evidence type="ECO:0000313" key="1">
    <source>
        <dbReference type="EMBL" id="NMO94305.1"/>
    </source>
</evidence>
<protein>
    <recommendedName>
        <fullName evidence="3">Photosynthesis system II assembly factor Ycf48/Hcf136-like domain-containing protein</fullName>
    </recommendedName>
</protein>
<proteinExistence type="predicted"/>
<evidence type="ECO:0008006" key="3">
    <source>
        <dbReference type="Google" id="ProtNLM"/>
    </source>
</evidence>
<dbReference type="Proteomes" id="UP000565468">
    <property type="component" value="Unassembled WGS sequence"/>
</dbReference>
<dbReference type="AlphaFoldDB" id="A0A848M0L5"/>
<evidence type="ECO:0000313" key="2">
    <source>
        <dbReference type="Proteomes" id="UP000565468"/>
    </source>
</evidence>
<organism evidence="1 2">
    <name type="scientific">Paenibacillus lemnae</name>
    <dbReference type="NCBI Taxonomy" id="1330551"/>
    <lineage>
        <taxon>Bacteria</taxon>
        <taxon>Bacillati</taxon>
        <taxon>Bacillota</taxon>
        <taxon>Bacilli</taxon>
        <taxon>Bacillales</taxon>
        <taxon>Paenibacillaceae</taxon>
        <taxon>Paenibacillus</taxon>
    </lineage>
</organism>
<reference evidence="1 2" key="1">
    <citation type="submission" date="2020-04" db="EMBL/GenBank/DDBJ databases">
        <title>Paenibacillus algicola sp. nov., a novel marine bacterium producing alginate lyase.</title>
        <authorList>
            <person name="Huang H."/>
        </authorList>
    </citation>
    <scope>NUCLEOTIDE SEQUENCE [LARGE SCALE GENOMIC DNA]</scope>
    <source>
        <strain evidence="1 2">L7-75</strain>
    </source>
</reference>
<dbReference type="SUPFAM" id="SSF110296">
    <property type="entry name" value="Oligoxyloglucan reducing end-specific cellobiohydrolase"/>
    <property type="match status" value="1"/>
</dbReference>
<name>A0A848M0L5_PAELE</name>
<keyword evidence="2" id="KW-1185">Reference proteome</keyword>
<dbReference type="SUPFAM" id="SSF50939">
    <property type="entry name" value="Sialidases"/>
    <property type="match status" value="1"/>
</dbReference>
<sequence>MKKTVILFICFTLLWPLLGSGREVSAAPKGSVDQITLKESPYSLGEGWTLDASYSSSPPYSLAIGKREYLAVGPYGTVMKSKDGRSWKALSKFGNYQLTTIAWNGSKYVIFGSNTEYAREAAYAPSEGFVSADGLKWTKIAFEPGEAIHYAAAGKGGFVAVGREHVFTSGDGVKWTKTLTLGSTYGSNSIKYVNGTYFIFGYEEKKIYISRDGRKWTSKPMNTGAGINDLVWTGKQYLGVGNGIYTSKDGVTWKKQSKSPAGVQFQSIFTNGKTYIAVGSASGSLSSGQVSYTSSNGASWAKHDISHVASVYTMYPVSGGFAGIGSNKVDGISSDGTYALFTSDGKKWSYRLAGTSGSGDFRGIATNGKRTVAVGLDGSVVYTVNGSQWKSSHPFSFSERLGRAHLFDVAWGAGKFVAVGNGGVYVSADGVSWKSVRVPFKDQYGGLRQILWTGKFFVASDQVYGVYTSKDGLKWTKVSSVSKSDYWLTSMVWDGKRVVAAFQMYNNGKQYTKIMQSTNGTTWAELARLQLTVADMAWNGKGYVAADLTSPTRMWVSKDAKRWTKAGSGSGLDQQDSFQFITSFNGQFFAFNDSLKEAGGDYVTYHAYYVSKDGLKWKEIPVPDKNSDVDTRGNEMMYDGVKAHGKYIFVGAHGHIMYTKTLKL</sequence>
<gene>
    <name evidence="1" type="ORF">HII30_00705</name>
</gene>
<dbReference type="EMBL" id="JABBPN010000001">
    <property type="protein sequence ID" value="NMO94305.1"/>
    <property type="molecule type" value="Genomic_DNA"/>
</dbReference>
<comment type="caution">
    <text evidence="1">The sequence shown here is derived from an EMBL/GenBank/DDBJ whole genome shotgun (WGS) entry which is preliminary data.</text>
</comment>
<dbReference type="InterPro" id="IPR036278">
    <property type="entry name" value="Sialidase_sf"/>
</dbReference>
<accession>A0A848M0L5</accession>
<dbReference type="RefSeq" id="WP_169503006.1">
    <property type="nucleotide sequence ID" value="NZ_JABBPN010000001.1"/>
</dbReference>